<dbReference type="AlphaFoldDB" id="A0AA51RD56"/>
<sequence>MDKQNLREVFTKYVNYTTTEDYKILLDIYLELFFKIISEHPKLGHKNRMEYDAAIVLQMMFTKALNLMELTNEISYKSKSGKKLNKIVDPTVIAILVRNIYETTGTFNLIFRNTETEDEKEILYLLWVISGLNYRQKFESSIIGKVNKEKHASEKEIIKKYCEKIESNRLFKSLDKKNQEKIRVRIKRKEYLIEIKNNEVKVFNFSELGKSMRVKNSLLDNIYNYFSQYTHPSNVSVFQYKDMFKRGSEDYPKMVSFNLKISFFFFSIFLADIIDLFPETIKSFESLELTEQLIINHHNTFMRGIEYSINDSWKLLD</sequence>
<reference evidence="1" key="1">
    <citation type="submission" date="2023-08" db="EMBL/GenBank/DDBJ databases">
        <title>Comparative genomics and taxonomic characterization of three novel marine species of genus Marivirga.</title>
        <authorList>
            <person name="Muhammad N."/>
            <person name="Kim S.-G."/>
        </authorList>
    </citation>
    <scope>NUCLEOTIDE SEQUENCE [LARGE SCALE GENOMIC DNA]</scope>
    <source>
        <strain evidence="1">ABR2-2</strain>
    </source>
</reference>
<name>A0AA51RD56_9BACT</name>
<dbReference type="Proteomes" id="UP001244443">
    <property type="component" value="Chromosome"/>
</dbReference>
<gene>
    <name evidence="1" type="ORF">QYS48_28630</name>
</gene>
<organism evidence="1 2">
    <name type="scientific">Marivirga arenosa</name>
    <dbReference type="NCBI Taxonomy" id="3059076"/>
    <lineage>
        <taxon>Bacteria</taxon>
        <taxon>Pseudomonadati</taxon>
        <taxon>Bacteroidota</taxon>
        <taxon>Cytophagia</taxon>
        <taxon>Cytophagales</taxon>
        <taxon>Marivirgaceae</taxon>
        <taxon>Marivirga</taxon>
    </lineage>
</organism>
<evidence type="ECO:0000313" key="1">
    <source>
        <dbReference type="EMBL" id="WMN07399.1"/>
    </source>
</evidence>
<protein>
    <submittedName>
        <fullName evidence="1">DUF5677 domain-containing protein</fullName>
    </submittedName>
</protein>
<evidence type="ECO:0000313" key="2">
    <source>
        <dbReference type="Proteomes" id="UP001244443"/>
    </source>
</evidence>
<proteinExistence type="predicted"/>
<keyword evidence="2" id="KW-1185">Reference proteome</keyword>
<dbReference type="EMBL" id="CP129970">
    <property type="protein sequence ID" value="WMN07399.1"/>
    <property type="molecule type" value="Genomic_DNA"/>
</dbReference>
<dbReference type="RefSeq" id="WP_308357529.1">
    <property type="nucleotide sequence ID" value="NZ_CP129970.2"/>
</dbReference>
<accession>A0AA51RD56</accession>